<dbReference type="Proteomes" id="UP000613582">
    <property type="component" value="Unassembled WGS sequence"/>
</dbReference>
<dbReference type="EMBL" id="BMGH01000002">
    <property type="protein sequence ID" value="GGD18750.1"/>
    <property type="molecule type" value="Genomic_DNA"/>
</dbReference>
<sequence length="203" mass="23270">MIKKLTGLFIACAFLSACVSMSEDDCLSANWAAIGANDGVNGAAYSTLETRINQCREYGVEANLTAYNRGYEDGLRTYCTPRNGFEVGSRGSSYNNVCPVELEPEFLAGYNEGRELYRLESNLRSAESALNSLYAQIDDKEDDIEDLRKRQGSSETQLPEDEYRRRLDDLYSDVRRLRRYIEERQFDVRLARDALNAFAYRRW</sequence>
<evidence type="ECO:0000256" key="1">
    <source>
        <dbReference type="SAM" id="Coils"/>
    </source>
</evidence>
<organism evidence="3 4">
    <name type="scientific">Aquisalinus flavus</name>
    <dbReference type="NCBI Taxonomy" id="1526572"/>
    <lineage>
        <taxon>Bacteria</taxon>
        <taxon>Pseudomonadati</taxon>
        <taxon>Pseudomonadota</taxon>
        <taxon>Alphaproteobacteria</taxon>
        <taxon>Parvularculales</taxon>
        <taxon>Parvularculaceae</taxon>
        <taxon>Aquisalinus</taxon>
    </lineage>
</organism>
<reference evidence="3" key="1">
    <citation type="journal article" date="2014" name="Int. J. Syst. Evol. Microbiol.">
        <title>Complete genome sequence of Corynebacterium casei LMG S-19264T (=DSM 44701T), isolated from a smear-ripened cheese.</title>
        <authorList>
            <consortium name="US DOE Joint Genome Institute (JGI-PGF)"/>
            <person name="Walter F."/>
            <person name="Albersmeier A."/>
            <person name="Kalinowski J."/>
            <person name="Ruckert C."/>
        </authorList>
    </citation>
    <scope>NUCLEOTIDE SEQUENCE</scope>
    <source>
        <strain evidence="3">CGMCC 1.12921</strain>
    </source>
</reference>
<accession>A0A8J2Y8B8</accession>
<reference evidence="3" key="2">
    <citation type="submission" date="2020-09" db="EMBL/GenBank/DDBJ databases">
        <authorList>
            <person name="Sun Q."/>
            <person name="Zhou Y."/>
        </authorList>
    </citation>
    <scope>NUCLEOTIDE SEQUENCE</scope>
    <source>
        <strain evidence="3">CGMCC 1.12921</strain>
    </source>
</reference>
<feature type="signal peptide" evidence="2">
    <location>
        <begin position="1"/>
        <end position="22"/>
    </location>
</feature>
<protein>
    <recommendedName>
        <fullName evidence="5">DUF2799 domain-containing protein</fullName>
    </recommendedName>
</protein>
<keyword evidence="2" id="KW-0732">Signal</keyword>
<evidence type="ECO:0000256" key="2">
    <source>
        <dbReference type="SAM" id="SignalP"/>
    </source>
</evidence>
<evidence type="ECO:0000313" key="3">
    <source>
        <dbReference type="EMBL" id="GGD18750.1"/>
    </source>
</evidence>
<comment type="caution">
    <text evidence="3">The sequence shown here is derived from an EMBL/GenBank/DDBJ whole genome shotgun (WGS) entry which is preliminary data.</text>
</comment>
<dbReference type="PROSITE" id="PS51257">
    <property type="entry name" value="PROKAR_LIPOPROTEIN"/>
    <property type="match status" value="1"/>
</dbReference>
<evidence type="ECO:0000313" key="4">
    <source>
        <dbReference type="Proteomes" id="UP000613582"/>
    </source>
</evidence>
<evidence type="ECO:0008006" key="5">
    <source>
        <dbReference type="Google" id="ProtNLM"/>
    </source>
</evidence>
<dbReference type="AlphaFoldDB" id="A0A8J2Y8B8"/>
<keyword evidence="1" id="KW-0175">Coiled coil</keyword>
<dbReference type="Pfam" id="PF10973">
    <property type="entry name" value="DUF2799"/>
    <property type="match status" value="1"/>
</dbReference>
<dbReference type="RefSeq" id="WP_188160647.1">
    <property type="nucleotide sequence ID" value="NZ_BMGH01000002.1"/>
</dbReference>
<feature type="chain" id="PRO_5035188416" description="DUF2799 domain-containing protein" evidence="2">
    <location>
        <begin position="23"/>
        <end position="203"/>
    </location>
</feature>
<proteinExistence type="predicted"/>
<name>A0A8J2Y8B8_9PROT</name>
<feature type="coiled-coil region" evidence="1">
    <location>
        <begin position="116"/>
        <end position="157"/>
    </location>
</feature>
<gene>
    <name evidence="3" type="ORF">GCM10011342_29320</name>
</gene>
<dbReference type="InterPro" id="IPR021242">
    <property type="entry name" value="DUF2799"/>
</dbReference>
<keyword evidence="4" id="KW-1185">Reference proteome</keyword>